<dbReference type="RefSeq" id="WP_123444776.1">
    <property type="nucleotide sequence ID" value="NZ_CP028137.1"/>
</dbReference>
<dbReference type="Proteomes" id="UP000285317">
    <property type="component" value="Chromosome"/>
</dbReference>
<organism evidence="2 3">
    <name type="scientific">Rathayibacter festucae DSM 15932</name>
    <dbReference type="NCBI Taxonomy" id="1328866"/>
    <lineage>
        <taxon>Bacteria</taxon>
        <taxon>Bacillati</taxon>
        <taxon>Actinomycetota</taxon>
        <taxon>Actinomycetes</taxon>
        <taxon>Micrococcales</taxon>
        <taxon>Microbacteriaceae</taxon>
        <taxon>Rathayibacter</taxon>
    </lineage>
</organism>
<keyword evidence="1" id="KW-1133">Transmembrane helix</keyword>
<gene>
    <name evidence="2" type="ORF">C1I64_19135</name>
</gene>
<feature type="transmembrane region" description="Helical" evidence="1">
    <location>
        <begin position="154"/>
        <end position="173"/>
    </location>
</feature>
<evidence type="ECO:0000313" key="3">
    <source>
        <dbReference type="Proteomes" id="UP000285317"/>
    </source>
</evidence>
<evidence type="ECO:0000313" key="2">
    <source>
        <dbReference type="EMBL" id="AZZ53935.1"/>
    </source>
</evidence>
<feature type="transmembrane region" description="Helical" evidence="1">
    <location>
        <begin position="95"/>
        <end position="118"/>
    </location>
</feature>
<protein>
    <recommendedName>
        <fullName evidence="4">VIT family protein</fullName>
    </recommendedName>
</protein>
<dbReference type="EMBL" id="CP028137">
    <property type="protein sequence ID" value="AZZ53935.1"/>
    <property type="molecule type" value="Genomic_DNA"/>
</dbReference>
<sequence>MRGGGPSGRRAAAEGGSLDVVAKALKERVYAAFTGLAVVMIYAVDEQADSAHALRSLVIAIVGISAAGFVADVIAHQVAHAATPTAAEARVMLRIAGGALASASLPVLVLIASALGWIDDVVALRIGVGVYVATLAGIALIAIVRAGLGVGQSIIGLLGLVGLGAAVVGVLALSH</sequence>
<dbReference type="KEGG" id="rfs:C1I64_19135"/>
<feature type="transmembrane region" description="Helical" evidence="1">
    <location>
        <begin position="56"/>
        <end position="75"/>
    </location>
</feature>
<proteinExistence type="predicted"/>
<keyword evidence="1" id="KW-0472">Membrane</keyword>
<feature type="transmembrane region" description="Helical" evidence="1">
    <location>
        <begin position="28"/>
        <end position="44"/>
    </location>
</feature>
<keyword evidence="1" id="KW-0812">Transmembrane</keyword>
<accession>A0A3T0T5X2</accession>
<feature type="transmembrane region" description="Helical" evidence="1">
    <location>
        <begin position="130"/>
        <end position="148"/>
    </location>
</feature>
<evidence type="ECO:0000256" key="1">
    <source>
        <dbReference type="SAM" id="Phobius"/>
    </source>
</evidence>
<name>A0A3T0T5X2_9MICO</name>
<dbReference type="AlphaFoldDB" id="A0A3T0T5X2"/>
<reference evidence="2 3" key="1">
    <citation type="submission" date="2018-03" db="EMBL/GenBank/DDBJ databases">
        <title>Bacteriophage NCPPB3778 and a type I-E CRISPR drive the evolution of the US Biological Select Agent, Rathayibacter toxicus.</title>
        <authorList>
            <person name="Davis E.W.II."/>
            <person name="Tabima J.F."/>
            <person name="Weisberg A.J."/>
            <person name="Dantas Lopes L."/>
            <person name="Wiseman M.S."/>
            <person name="Wiseman M.S."/>
            <person name="Pupko T."/>
            <person name="Belcher M.S."/>
            <person name="Sechler A.J."/>
            <person name="Tancos M.A."/>
            <person name="Schroeder B.K."/>
            <person name="Murray T.D."/>
            <person name="Luster D.G."/>
            <person name="Schneider W.L."/>
            <person name="Rogers E."/>
            <person name="Andreote F.D."/>
            <person name="Grunwald N.J."/>
            <person name="Putnam M.L."/>
            <person name="Chang J.H."/>
        </authorList>
    </citation>
    <scope>NUCLEOTIDE SEQUENCE [LARGE SCALE GENOMIC DNA]</scope>
    <source>
        <strain evidence="2 3">DSM 15932</strain>
    </source>
</reference>
<evidence type="ECO:0008006" key="4">
    <source>
        <dbReference type="Google" id="ProtNLM"/>
    </source>
</evidence>